<name>A0A6U3RFD7_9STRA</name>
<protein>
    <submittedName>
        <fullName evidence="2">Uncharacterized protein</fullName>
    </submittedName>
</protein>
<evidence type="ECO:0000313" key="2">
    <source>
        <dbReference type="EMBL" id="CAD9328768.1"/>
    </source>
</evidence>
<feature type="compositionally biased region" description="Polar residues" evidence="1">
    <location>
        <begin position="90"/>
        <end position="103"/>
    </location>
</feature>
<sequence>MSNDVRRSPKPPRRCRESRQPEQKRDDTGDVRRSPKPPRRDRSSRERHQQLKSNPGRPSNRHEQKRGDKGDVRKSPKPKLVGESRESPQRDGSGQNPAENNQGLEDGNPQKENEAPVFFLNGVGVHNPSMNVHEHRILTLTDSQSTISGITFQEQHIMEQMNRMNRNRKKPRKKPTGQDRDRRREKNNTALYKC</sequence>
<proteinExistence type="predicted"/>
<dbReference type="AlphaFoldDB" id="A0A6U3RFD7"/>
<organism evidence="2">
    <name type="scientific">Ditylum brightwellii</name>
    <dbReference type="NCBI Taxonomy" id="49249"/>
    <lineage>
        <taxon>Eukaryota</taxon>
        <taxon>Sar</taxon>
        <taxon>Stramenopiles</taxon>
        <taxon>Ochrophyta</taxon>
        <taxon>Bacillariophyta</taxon>
        <taxon>Mediophyceae</taxon>
        <taxon>Lithodesmiophycidae</taxon>
        <taxon>Lithodesmiales</taxon>
        <taxon>Lithodesmiaceae</taxon>
        <taxon>Ditylum</taxon>
    </lineage>
</organism>
<evidence type="ECO:0000256" key="1">
    <source>
        <dbReference type="SAM" id="MobiDB-lite"/>
    </source>
</evidence>
<gene>
    <name evidence="2" type="ORF">DBRI1063_LOCUS10405</name>
</gene>
<feature type="compositionally biased region" description="Basic and acidic residues" evidence="1">
    <location>
        <begin position="60"/>
        <end position="89"/>
    </location>
</feature>
<reference evidence="2" key="1">
    <citation type="submission" date="2021-01" db="EMBL/GenBank/DDBJ databases">
        <authorList>
            <person name="Corre E."/>
            <person name="Pelletier E."/>
            <person name="Niang G."/>
            <person name="Scheremetjew M."/>
            <person name="Finn R."/>
            <person name="Kale V."/>
            <person name="Holt S."/>
            <person name="Cochrane G."/>
            <person name="Meng A."/>
            <person name="Brown T."/>
            <person name="Cohen L."/>
        </authorList>
    </citation>
    <scope>NUCLEOTIDE SEQUENCE</scope>
    <source>
        <strain evidence="2">Pop2</strain>
    </source>
</reference>
<feature type="compositionally biased region" description="Basic and acidic residues" evidence="1">
    <location>
        <begin position="14"/>
        <end position="49"/>
    </location>
</feature>
<feature type="compositionally biased region" description="Basic residues" evidence="1">
    <location>
        <begin position="165"/>
        <end position="175"/>
    </location>
</feature>
<feature type="region of interest" description="Disordered" evidence="1">
    <location>
        <begin position="162"/>
        <end position="194"/>
    </location>
</feature>
<feature type="compositionally biased region" description="Basic and acidic residues" evidence="1">
    <location>
        <begin position="176"/>
        <end position="187"/>
    </location>
</feature>
<feature type="region of interest" description="Disordered" evidence="1">
    <location>
        <begin position="1"/>
        <end position="114"/>
    </location>
</feature>
<accession>A0A6U3RFD7</accession>
<dbReference type="EMBL" id="HBGN01016183">
    <property type="protein sequence ID" value="CAD9328768.1"/>
    <property type="molecule type" value="Transcribed_RNA"/>
</dbReference>